<sequence>MAAAPTRAVLADVAGVSAFFAVDLGVAPREAGWRALAELWTVPDALERRLGTTRRALARQAGLAAAAVEPRVAASLLYQGLAARLLSPALGCALWHGRVPDPAALRWRLVDAGPLPLRLAEDRMLPAAAADPPERLSGLLHRHVLDGVLAPLAESLRELVRIERRLLRGNAASALVGAAGLLARARPRHAAAAAAVTRALLAGPLAGTGELRAPGSAGLDRFVRRSCCLYYRLPGGATCGDCALRHTGPRRTPPDGPAPRA</sequence>
<reference evidence="2 3" key="1">
    <citation type="submission" date="2018-04" db="EMBL/GenBank/DDBJ databases">
        <title>Novel actinobacteria from marine sediment.</title>
        <authorList>
            <person name="Ng Z.Y."/>
            <person name="Tan G.Y.A."/>
        </authorList>
    </citation>
    <scope>NUCLEOTIDE SEQUENCE [LARGE SCALE GENOMIC DNA]</scope>
    <source>
        <strain evidence="2 3">TPS81</strain>
    </source>
</reference>
<evidence type="ECO:0000259" key="1">
    <source>
        <dbReference type="Pfam" id="PF11575"/>
    </source>
</evidence>
<dbReference type="InterPro" id="IPR024726">
    <property type="entry name" value="FhuF_C"/>
</dbReference>
<dbReference type="AlphaFoldDB" id="A0A368SXY7"/>
<evidence type="ECO:0000313" key="2">
    <source>
        <dbReference type="EMBL" id="RCV48422.1"/>
    </source>
</evidence>
<protein>
    <recommendedName>
        <fullName evidence="1">Ferric siderophore reductase C-terminal domain-containing protein</fullName>
    </recommendedName>
</protein>
<keyword evidence="3" id="KW-1185">Reference proteome</keyword>
<accession>A0A368SXY7</accession>
<feature type="domain" description="Ferric siderophore reductase C-terminal" evidence="1">
    <location>
        <begin position="224"/>
        <end position="244"/>
    </location>
</feature>
<proteinExistence type="predicted"/>
<dbReference type="OrthoDB" id="3290158at2"/>
<dbReference type="EMBL" id="QEIN01000397">
    <property type="protein sequence ID" value="RCV48422.1"/>
    <property type="molecule type" value="Genomic_DNA"/>
</dbReference>
<dbReference type="Pfam" id="PF11575">
    <property type="entry name" value="FhuF_C"/>
    <property type="match status" value="1"/>
</dbReference>
<gene>
    <name evidence="2" type="ORF">DEF24_26330</name>
</gene>
<evidence type="ECO:0000313" key="3">
    <source>
        <dbReference type="Proteomes" id="UP000253318"/>
    </source>
</evidence>
<organism evidence="2 3">
    <name type="scientific">Marinitenerispora sediminis</name>
    <dbReference type="NCBI Taxonomy" id="1931232"/>
    <lineage>
        <taxon>Bacteria</taxon>
        <taxon>Bacillati</taxon>
        <taxon>Actinomycetota</taxon>
        <taxon>Actinomycetes</taxon>
        <taxon>Streptosporangiales</taxon>
        <taxon>Nocardiopsidaceae</taxon>
        <taxon>Marinitenerispora</taxon>
    </lineage>
</organism>
<comment type="caution">
    <text evidence="2">The sequence shown here is derived from an EMBL/GenBank/DDBJ whole genome shotgun (WGS) entry which is preliminary data.</text>
</comment>
<dbReference type="Proteomes" id="UP000253318">
    <property type="component" value="Unassembled WGS sequence"/>
</dbReference>
<name>A0A368SXY7_9ACTN</name>
<dbReference type="GO" id="GO:0051537">
    <property type="term" value="F:2 iron, 2 sulfur cluster binding"/>
    <property type="evidence" value="ECO:0007669"/>
    <property type="project" value="InterPro"/>
</dbReference>